<organism evidence="17">
    <name type="scientific">Arge similis</name>
    <dbReference type="NCBI Taxonomy" id="621222"/>
    <lineage>
        <taxon>Eukaryota</taxon>
        <taxon>Metazoa</taxon>
        <taxon>Ecdysozoa</taxon>
        <taxon>Arthropoda</taxon>
        <taxon>Hexapoda</taxon>
        <taxon>Insecta</taxon>
        <taxon>Pterygota</taxon>
        <taxon>Neoptera</taxon>
        <taxon>Endopterygota</taxon>
        <taxon>Hymenoptera</taxon>
        <taxon>Tenthredinoidea</taxon>
        <taxon>Argidae</taxon>
        <taxon>Arge</taxon>
    </lineage>
</organism>
<sequence>MIYMMIIMMMILNMTFCFFKHPMMLGMNLLIQTIMLIMLLGSMNKTFWFSYIMFLIMIGALIVLFIYMTSITSNKKFKFNNMNILMIILLMIIMMMLYFKIDQMIMFMKIIMEESINLNNEINNNNNNQESLMMSSMYNQLEKLITFILINYLLYVLFIIVKIIDIKKGMMRKSNN</sequence>
<dbReference type="PANTHER" id="PTHR11435">
    <property type="entry name" value="NADH UBIQUINONE OXIDOREDUCTASE SUBUNIT ND6"/>
    <property type="match status" value="1"/>
</dbReference>
<dbReference type="EC" id="7.1.1.2" evidence="3"/>
<evidence type="ECO:0000256" key="15">
    <source>
        <dbReference type="ARBA" id="ARBA00049551"/>
    </source>
</evidence>
<reference evidence="17" key="1">
    <citation type="journal article" date="2018" name="Mol. Phylogenet. Evol.">
        <title>Mitochondrial phylogenomics of the Hymenoptera.</title>
        <authorList>
            <person name="Tang P."/>
            <person name="Zhu J.C."/>
            <person name="Zheng B.Y."/>
            <person name="Wei S.J."/>
            <person name="Sharkey M."/>
            <person name="Chen X.X."/>
            <person name="Vogler A.P."/>
        </authorList>
    </citation>
    <scope>NUCLEOTIDE SEQUENCE</scope>
</reference>
<dbReference type="InterPro" id="IPR050269">
    <property type="entry name" value="ComplexI_Subunit6"/>
</dbReference>
<evidence type="ECO:0000256" key="10">
    <source>
        <dbReference type="ARBA" id="ARBA00022989"/>
    </source>
</evidence>
<evidence type="ECO:0000256" key="16">
    <source>
        <dbReference type="SAM" id="Phobius"/>
    </source>
</evidence>
<dbReference type="PANTHER" id="PTHR11435:SF1">
    <property type="entry name" value="NADH-UBIQUINONE OXIDOREDUCTASE CHAIN 6"/>
    <property type="match status" value="1"/>
</dbReference>
<protein>
    <recommendedName>
        <fullName evidence="4">NADH-ubiquinone oxidoreductase chain 6</fullName>
        <ecNumber evidence="3">7.1.1.2</ecNumber>
    </recommendedName>
    <alternativeName>
        <fullName evidence="14">NADH dehydrogenase subunit 6</fullName>
    </alternativeName>
</protein>
<keyword evidence="6" id="KW-0679">Respiratory chain</keyword>
<evidence type="ECO:0000256" key="14">
    <source>
        <dbReference type="ARBA" id="ARBA00031019"/>
    </source>
</evidence>
<keyword evidence="13 16" id="KW-0472">Membrane</keyword>
<geneLocation type="mitochondrion" evidence="17"/>
<evidence type="ECO:0000256" key="2">
    <source>
        <dbReference type="ARBA" id="ARBA00005698"/>
    </source>
</evidence>
<name>A0A3S8V0A2_9HYME</name>
<evidence type="ECO:0000256" key="13">
    <source>
        <dbReference type="ARBA" id="ARBA00023136"/>
    </source>
</evidence>
<evidence type="ECO:0000256" key="12">
    <source>
        <dbReference type="ARBA" id="ARBA00023128"/>
    </source>
</evidence>
<evidence type="ECO:0000256" key="11">
    <source>
        <dbReference type="ARBA" id="ARBA00023027"/>
    </source>
</evidence>
<evidence type="ECO:0000256" key="3">
    <source>
        <dbReference type="ARBA" id="ARBA00012944"/>
    </source>
</evidence>
<comment type="subcellular location">
    <subcellularLocation>
        <location evidence="1">Mitochondrion membrane</location>
        <topology evidence="1">Multi-pass membrane protein</topology>
    </subcellularLocation>
</comment>
<feature type="transmembrane region" description="Helical" evidence="16">
    <location>
        <begin position="51"/>
        <end position="70"/>
    </location>
</feature>
<keyword evidence="5" id="KW-0813">Transport</keyword>
<feature type="transmembrane region" description="Helical" evidence="16">
    <location>
        <begin position="144"/>
        <end position="164"/>
    </location>
</feature>
<evidence type="ECO:0000256" key="9">
    <source>
        <dbReference type="ARBA" id="ARBA00022982"/>
    </source>
</evidence>
<evidence type="ECO:0000256" key="5">
    <source>
        <dbReference type="ARBA" id="ARBA00022448"/>
    </source>
</evidence>
<keyword evidence="10 16" id="KW-1133">Transmembrane helix</keyword>
<accession>A0A3S8V0A2</accession>
<evidence type="ECO:0000256" key="7">
    <source>
        <dbReference type="ARBA" id="ARBA00022692"/>
    </source>
</evidence>
<comment type="similarity">
    <text evidence="2">Belongs to the complex I subunit 6 family.</text>
</comment>
<dbReference type="AlphaFoldDB" id="A0A3S8V0A2"/>
<evidence type="ECO:0000256" key="8">
    <source>
        <dbReference type="ARBA" id="ARBA00022967"/>
    </source>
</evidence>
<keyword evidence="11" id="KW-0520">NAD</keyword>
<dbReference type="GO" id="GO:0031966">
    <property type="term" value="C:mitochondrial membrane"/>
    <property type="evidence" value="ECO:0007669"/>
    <property type="project" value="UniProtKB-SubCell"/>
</dbReference>
<evidence type="ECO:0000256" key="6">
    <source>
        <dbReference type="ARBA" id="ARBA00022660"/>
    </source>
</evidence>
<feature type="transmembrane region" description="Helical" evidence="16">
    <location>
        <begin position="82"/>
        <end position="99"/>
    </location>
</feature>
<keyword evidence="8" id="KW-1278">Translocase</keyword>
<dbReference type="EMBL" id="MG923484">
    <property type="protein sequence ID" value="AZL93100.1"/>
    <property type="molecule type" value="Genomic_DNA"/>
</dbReference>
<evidence type="ECO:0000256" key="1">
    <source>
        <dbReference type="ARBA" id="ARBA00004225"/>
    </source>
</evidence>
<keyword evidence="7 16" id="KW-0812">Transmembrane</keyword>
<dbReference type="GO" id="GO:0008137">
    <property type="term" value="F:NADH dehydrogenase (ubiquinone) activity"/>
    <property type="evidence" value="ECO:0007669"/>
    <property type="project" value="UniProtKB-EC"/>
</dbReference>
<evidence type="ECO:0000256" key="4">
    <source>
        <dbReference type="ARBA" id="ARBA00021095"/>
    </source>
</evidence>
<comment type="catalytic activity">
    <reaction evidence="15">
        <text>a ubiquinone + NADH + 5 H(+)(in) = a ubiquinol + NAD(+) + 4 H(+)(out)</text>
        <dbReference type="Rhea" id="RHEA:29091"/>
        <dbReference type="Rhea" id="RHEA-COMP:9565"/>
        <dbReference type="Rhea" id="RHEA-COMP:9566"/>
        <dbReference type="ChEBI" id="CHEBI:15378"/>
        <dbReference type="ChEBI" id="CHEBI:16389"/>
        <dbReference type="ChEBI" id="CHEBI:17976"/>
        <dbReference type="ChEBI" id="CHEBI:57540"/>
        <dbReference type="ChEBI" id="CHEBI:57945"/>
        <dbReference type="EC" id="7.1.1.2"/>
    </reaction>
</comment>
<proteinExistence type="inferred from homology"/>
<keyword evidence="12 17" id="KW-0496">Mitochondrion</keyword>
<keyword evidence="9" id="KW-0249">Electron transport</keyword>
<gene>
    <name evidence="17" type="primary">nad6</name>
</gene>
<evidence type="ECO:0000313" key="17">
    <source>
        <dbReference type="EMBL" id="AZL93100.1"/>
    </source>
</evidence>